<dbReference type="STRING" id="349215.A11S_55"/>
<evidence type="ECO:0000313" key="3">
    <source>
        <dbReference type="Proteomes" id="UP000011932"/>
    </source>
</evidence>
<gene>
    <name evidence="2" type="ORF">A11S_55</name>
</gene>
<feature type="transmembrane region" description="Helical" evidence="1">
    <location>
        <begin position="238"/>
        <end position="259"/>
    </location>
</feature>
<protein>
    <submittedName>
        <fullName evidence="2">Uncharacterized protein</fullName>
    </submittedName>
</protein>
<dbReference type="OrthoDB" id="8482302at2"/>
<dbReference type="KEGG" id="man:A11S_55"/>
<dbReference type="Proteomes" id="UP000011932">
    <property type="component" value="Chromosome"/>
</dbReference>
<dbReference type="HOGENOM" id="CLU_902577_0_0_5"/>
<feature type="transmembrane region" description="Helical" evidence="1">
    <location>
        <begin position="165"/>
        <end position="187"/>
    </location>
</feature>
<accession>M4VCD2</accession>
<reference evidence="2 3" key="1">
    <citation type="journal article" date="2013" name="ISME J.">
        <title>By their genes ye shall know them: genomic signatures of predatory bacteria.</title>
        <authorList>
            <person name="Pasternak Z."/>
            <person name="Pietrokovski S."/>
            <person name="Rotem O."/>
            <person name="Gophna U."/>
            <person name="Lurie-Weinberger M.N."/>
            <person name="Jurkevitch E."/>
        </authorList>
    </citation>
    <scope>NUCLEOTIDE SEQUENCE [LARGE SCALE GENOMIC DNA]</scope>
    <source>
        <strain evidence="2">EPB</strain>
    </source>
</reference>
<organism evidence="2 3">
    <name type="scientific">Micavibrio aeruginosavorus EPB</name>
    <dbReference type="NCBI Taxonomy" id="349215"/>
    <lineage>
        <taxon>Bacteria</taxon>
        <taxon>Pseudomonadati</taxon>
        <taxon>Bdellovibrionota</taxon>
        <taxon>Bdellovibrionia</taxon>
        <taxon>Bdellovibrionales</taxon>
        <taxon>Pseudobdellovibrionaceae</taxon>
        <taxon>Micavibrio</taxon>
    </lineage>
</organism>
<feature type="transmembrane region" description="Helical" evidence="1">
    <location>
        <begin position="284"/>
        <end position="302"/>
    </location>
</feature>
<dbReference type="EMBL" id="CP003538">
    <property type="protein sequence ID" value="AGH96893.1"/>
    <property type="molecule type" value="Genomic_DNA"/>
</dbReference>
<name>M4VCD2_9BACT</name>
<evidence type="ECO:0000256" key="1">
    <source>
        <dbReference type="SAM" id="Phobius"/>
    </source>
</evidence>
<dbReference type="AlphaFoldDB" id="M4VCD2"/>
<evidence type="ECO:0000313" key="2">
    <source>
        <dbReference type="EMBL" id="AGH96893.1"/>
    </source>
</evidence>
<keyword evidence="1" id="KW-1133">Transmembrane helix</keyword>
<keyword evidence="1" id="KW-0812">Transmembrane</keyword>
<keyword evidence="1" id="KW-0472">Membrane</keyword>
<dbReference type="RefSeq" id="WP_015466459.1">
    <property type="nucleotide sequence ID" value="NC_020812.1"/>
</dbReference>
<sequence>MEKKNREIAFVMGLLWGLKPSDQSIVEAFCYHIPNDEVHVSVKANSANEQFYKSLQKINLATEYSAVVTDGVNISNFVLCAAARPVLSASLERIKNMRDQQFPEDAMLSSELYKMLKKYEAEKEIHAINKLVSFTVAGIEARVKEVSETSNTSSAPLWIVILRNVALSAIAGALFGCFLFSLLWVLPERAANADTMELIKIFLTSPVLLIYIMPLFVPLVGVACAVGVLFQKSIQRHLLLWCCGAPVFVWLTVVAILNYSPHNEYYSQYAWFERFLMDIQNPEHYIFLLSSAFSSFVFYKLSSKGFKW</sequence>
<proteinExistence type="predicted"/>
<feature type="transmembrane region" description="Helical" evidence="1">
    <location>
        <begin position="207"/>
        <end position="231"/>
    </location>
</feature>